<dbReference type="EC" id="2.7.13.3" evidence="2"/>
<evidence type="ECO:0000256" key="1">
    <source>
        <dbReference type="ARBA" id="ARBA00000085"/>
    </source>
</evidence>
<comment type="caution">
    <text evidence="7">The sequence shown here is derived from an EMBL/GenBank/DDBJ whole genome shotgun (WGS) entry which is preliminary data.</text>
</comment>
<proteinExistence type="predicted"/>
<gene>
    <name evidence="7" type="ORF">IU514_16650</name>
</gene>
<dbReference type="Gene3D" id="3.30.565.10">
    <property type="entry name" value="Histidine kinase-like ATPase, C-terminal domain"/>
    <property type="match status" value="1"/>
</dbReference>
<evidence type="ECO:0000256" key="3">
    <source>
        <dbReference type="ARBA" id="ARBA00022553"/>
    </source>
</evidence>
<dbReference type="InterPro" id="IPR005467">
    <property type="entry name" value="His_kinase_dom"/>
</dbReference>
<evidence type="ECO:0000256" key="5">
    <source>
        <dbReference type="SAM" id="Phobius"/>
    </source>
</evidence>
<dbReference type="RefSeq" id="WP_194932260.1">
    <property type="nucleotide sequence ID" value="NZ_JADLZT010000010.1"/>
</dbReference>
<dbReference type="SMART" id="SM00387">
    <property type="entry name" value="HATPase_c"/>
    <property type="match status" value="1"/>
</dbReference>
<feature type="domain" description="Histidine kinase" evidence="6">
    <location>
        <begin position="228"/>
        <end position="443"/>
    </location>
</feature>
<dbReference type="PRINTS" id="PR00344">
    <property type="entry name" value="BCTRLSENSOR"/>
</dbReference>
<dbReference type="SUPFAM" id="SSF47384">
    <property type="entry name" value="Homodimeric domain of signal transducing histidine kinase"/>
    <property type="match status" value="1"/>
</dbReference>
<keyword evidence="3" id="KW-0597">Phosphoprotein</keyword>
<keyword evidence="8" id="KW-1185">Reference proteome</keyword>
<evidence type="ECO:0000256" key="2">
    <source>
        <dbReference type="ARBA" id="ARBA00012438"/>
    </source>
</evidence>
<dbReference type="Proteomes" id="UP001429984">
    <property type="component" value="Unassembled WGS sequence"/>
</dbReference>
<evidence type="ECO:0000259" key="6">
    <source>
        <dbReference type="PROSITE" id="PS50109"/>
    </source>
</evidence>
<dbReference type="Gene3D" id="1.10.287.130">
    <property type="match status" value="1"/>
</dbReference>
<evidence type="ECO:0000313" key="7">
    <source>
        <dbReference type="EMBL" id="MBF6025665.1"/>
    </source>
</evidence>
<dbReference type="GO" id="GO:0016301">
    <property type="term" value="F:kinase activity"/>
    <property type="evidence" value="ECO:0007669"/>
    <property type="project" value="UniProtKB-KW"/>
</dbReference>
<name>A0ABS0BEY5_9GAMM</name>
<keyword evidence="7" id="KW-0808">Transferase</keyword>
<dbReference type="InterPro" id="IPR036890">
    <property type="entry name" value="HATPase_C_sf"/>
</dbReference>
<keyword evidence="5" id="KW-1133">Transmembrane helix</keyword>
<dbReference type="Pfam" id="PF02518">
    <property type="entry name" value="HATPase_c"/>
    <property type="match status" value="1"/>
</dbReference>
<keyword evidence="5" id="KW-0472">Membrane</keyword>
<feature type="transmembrane region" description="Helical" evidence="5">
    <location>
        <begin position="30"/>
        <end position="49"/>
    </location>
</feature>
<feature type="coiled-coil region" evidence="4">
    <location>
        <begin position="182"/>
        <end position="209"/>
    </location>
</feature>
<dbReference type="InterPro" id="IPR003661">
    <property type="entry name" value="HisK_dim/P_dom"/>
</dbReference>
<feature type="transmembrane region" description="Helical" evidence="5">
    <location>
        <begin position="161"/>
        <end position="178"/>
    </location>
</feature>
<evidence type="ECO:0000256" key="4">
    <source>
        <dbReference type="SAM" id="Coils"/>
    </source>
</evidence>
<keyword evidence="7" id="KW-0418">Kinase</keyword>
<dbReference type="PANTHER" id="PTHR43065">
    <property type="entry name" value="SENSOR HISTIDINE KINASE"/>
    <property type="match status" value="1"/>
</dbReference>
<dbReference type="PROSITE" id="PS50109">
    <property type="entry name" value="HIS_KIN"/>
    <property type="match status" value="1"/>
</dbReference>
<dbReference type="SUPFAM" id="SSF55874">
    <property type="entry name" value="ATPase domain of HSP90 chaperone/DNA topoisomerase II/histidine kinase"/>
    <property type="match status" value="1"/>
</dbReference>
<dbReference type="InterPro" id="IPR036097">
    <property type="entry name" value="HisK_dim/P_sf"/>
</dbReference>
<comment type="catalytic activity">
    <reaction evidence="1">
        <text>ATP + protein L-histidine = ADP + protein N-phospho-L-histidine.</text>
        <dbReference type="EC" id="2.7.13.3"/>
    </reaction>
</comment>
<protein>
    <recommendedName>
        <fullName evidence="2">histidine kinase</fullName>
        <ecNumber evidence="2">2.7.13.3</ecNumber>
    </recommendedName>
</protein>
<organism evidence="7 8">
    <name type="scientific">Lysobacter niastensis</name>
    <dbReference type="NCBI Taxonomy" id="380629"/>
    <lineage>
        <taxon>Bacteria</taxon>
        <taxon>Pseudomonadati</taxon>
        <taxon>Pseudomonadota</taxon>
        <taxon>Gammaproteobacteria</taxon>
        <taxon>Lysobacterales</taxon>
        <taxon>Lysobacteraceae</taxon>
        <taxon>Lysobacter</taxon>
    </lineage>
</organism>
<feature type="transmembrane region" description="Helical" evidence="5">
    <location>
        <begin position="130"/>
        <end position="149"/>
    </location>
</feature>
<dbReference type="CDD" id="cd00082">
    <property type="entry name" value="HisKA"/>
    <property type="match status" value="1"/>
</dbReference>
<dbReference type="InterPro" id="IPR004358">
    <property type="entry name" value="Sig_transdc_His_kin-like_C"/>
</dbReference>
<dbReference type="InterPro" id="IPR003594">
    <property type="entry name" value="HATPase_dom"/>
</dbReference>
<dbReference type="PANTHER" id="PTHR43065:SF42">
    <property type="entry name" value="TWO-COMPONENT SENSOR PPRA"/>
    <property type="match status" value="1"/>
</dbReference>
<feature type="transmembrane region" description="Helical" evidence="5">
    <location>
        <begin position="55"/>
        <end position="74"/>
    </location>
</feature>
<keyword evidence="5" id="KW-0812">Transmembrane</keyword>
<accession>A0ABS0BEY5</accession>
<keyword evidence="4" id="KW-0175">Coiled coil</keyword>
<dbReference type="EMBL" id="JADLZT010000010">
    <property type="protein sequence ID" value="MBF6025665.1"/>
    <property type="molecule type" value="Genomic_DNA"/>
</dbReference>
<reference evidence="7 8" key="1">
    <citation type="submission" date="2020-11" db="EMBL/GenBank/DDBJ databases">
        <title>Draft Genome Sequence and Secondary Metabolite Biosynthetic Potential of the Lysobacter niastensis Type strain DSM 18481.</title>
        <authorList>
            <person name="Turrini P."/>
            <person name="Artuso I."/>
            <person name="Tescari M."/>
            <person name="Lugli G.A."/>
            <person name="Frangipani E."/>
            <person name="Ventura M."/>
            <person name="Visca P."/>
        </authorList>
    </citation>
    <scope>NUCLEOTIDE SEQUENCE [LARGE SCALE GENOMIC DNA]</scope>
    <source>
        <strain evidence="7 8">DSM 18481</strain>
    </source>
</reference>
<feature type="transmembrane region" description="Helical" evidence="5">
    <location>
        <begin position="86"/>
        <end position="110"/>
    </location>
</feature>
<sequence length="445" mass="48533">MSPWHRFLHWLHDVPISDPVDRRNAPAMQVLFLFMGIATPVLWGYHVAFVGMPTGGTLAMVMSLTLAMTELFAVRMIRLGRFRSAIRLYLVTALIAMLADYLLGGFKAMSTRQIDPFMTLVISGLVLGRRSLWLVFATLQLIIAAGFAVDLLRAAEVDASFANLLSVVASQLVLALILDRAVNAMRETLAESEGHRRDLQREMQARERAQSQLIHAQKLEATGRLASGIAHDFGNILHVITGYASQRDRILDIERRDEQEAAIDKTLSNIGGAAERGTAITRKLLSFSRHDMTRPQVFDAVQAVAGMQPMLRQLFPHAVSLELPEAAAPLPIRFDRSEFELMIINIASNARDAMPEGGRFRIDLSRNAAGTARIVLSDTGHGMDAGVQAQIFEPFFSTKTAVGGTGLGLAVIRDIVLASGGDITVESSPGQGSSFCITLPSAEMS</sequence>
<evidence type="ECO:0000313" key="8">
    <source>
        <dbReference type="Proteomes" id="UP001429984"/>
    </source>
</evidence>